<proteinExistence type="predicted"/>
<accession>A0A5C5EBD5</accession>
<name>A0A5C5EBD5_9LACT</name>
<organism evidence="1 2">
    <name type="scientific">Trichococcus shcherbakoviae subsp. psychrophilus</name>
    <dbReference type="NCBI Taxonomy" id="2585775"/>
    <lineage>
        <taxon>Bacteria</taxon>
        <taxon>Bacillati</taxon>
        <taxon>Bacillota</taxon>
        <taxon>Bacilli</taxon>
        <taxon>Lactobacillales</taxon>
        <taxon>Carnobacteriaceae</taxon>
        <taxon>Trichococcus</taxon>
    </lineage>
</organism>
<dbReference type="EMBL" id="VENO01000001">
    <property type="protein sequence ID" value="TNV70517.1"/>
    <property type="molecule type" value="Genomic_DNA"/>
</dbReference>
<reference evidence="1 2" key="1">
    <citation type="submission" date="2019-06" db="EMBL/GenBank/DDBJ databases">
        <title>Description Trichococcus psychrophilus sp. nov., isolated from a cold spring, by genomic and phenotypic analyses.</title>
        <authorList>
            <person name="Zakharyuk A."/>
        </authorList>
    </citation>
    <scope>NUCLEOTIDE SEQUENCE [LARGE SCALE GENOMIC DNA]</scope>
    <source>
        <strain evidence="1 2">SKBG</strain>
    </source>
</reference>
<protein>
    <submittedName>
        <fullName evidence="1">Uncharacterized protein</fullName>
    </submittedName>
</protein>
<dbReference type="Proteomes" id="UP000313395">
    <property type="component" value="Unassembled WGS sequence"/>
</dbReference>
<keyword evidence="2" id="KW-1185">Reference proteome</keyword>
<evidence type="ECO:0000313" key="1">
    <source>
        <dbReference type="EMBL" id="TNV70517.1"/>
    </source>
</evidence>
<dbReference type="AlphaFoldDB" id="A0A5C5EBD5"/>
<sequence length="70" mass="8207">MFAILSIVFVCFDRSLSSLHIWFVHSLFSFQRSIAHHSLRDSLFIISQLSDFVKNFFELFILIILEAKSP</sequence>
<comment type="caution">
    <text evidence="1">The sequence shown here is derived from an EMBL/GenBank/DDBJ whole genome shotgun (WGS) entry which is preliminary data.</text>
</comment>
<gene>
    <name evidence="1" type="ORF">FHK04_00005</name>
</gene>
<evidence type="ECO:0000313" key="2">
    <source>
        <dbReference type="Proteomes" id="UP000313395"/>
    </source>
</evidence>